<proteinExistence type="predicted"/>
<protein>
    <submittedName>
        <fullName evidence="2">Uncharacterized protein</fullName>
    </submittedName>
</protein>
<comment type="caution">
    <text evidence="2">The sequence shown here is derived from an EMBL/GenBank/DDBJ whole genome shotgun (WGS) entry which is preliminary data.</text>
</comment>
<feature type="non-terminal residue" evidence="2">
    <location>
        <position position="1"/>
    </location>
</feature>
<keyword evidence="3" id="KW-1185">Reference proteome</keyword>
<feature type="region of interest" description="Disordered" evidence="1">
    <location>
        <begin position="189"/>
        <end position="267"/>
    </location>
</feature>
<organism evidence="2 3">
    <name type="scientific">Mortierella alpina</name>
    <name type="common">Oleaginous fungus</name>
    <name type="synonym">Mortierella renispora</name>
    <dbReference type="NCBI Taxonomy" id="64518"/>
    <lineage>
        <taxon>Eukaryota</taxon>
        <taxon>Fungi</taxon>
        <taxon>Fungi incertae sedis</taxon>
        <taxon>Mucoromycota</taxon>
        <taxon>Mortierellomycotina</taxon>
        <taxon>Mortierellomycetes</taxon>
        <taxon>Mortierellales</taxon>
        <taxon>Mortierellaceae</taxon>
        <taxon>Mortierella</taxon>
    </lineage>
</organism>
<feature type="compositionally biased region" description="Polar residues" evidence="1">
    <location>
        <begin position="131"/>
        <end position="141"/>
    </location>
</feature>
<dbReference type="AlphaFoldDB" id="A0A9P6LXT9"/>
<evidence type="ECO:0000313" key="3">
    <source>
        <dbReference type="Proteomes" id="UP000738359"/>
    </source>
</evidence>
<evidence type="ECO:0000313" key="2">
    <source>
        <dbReference type="EMBL" id="KAF9950854.1"/>
    </source>
</evidence>
<accession>A0A9P6LXT9</accession>
<dbReference type="EMBL" id="JAAAHY010001258">
    <property type="protein sequence ID" value="KAF9950854.1"/>
    <property type="molecule type" value="Genomic_DNA"/>
</dbReference>
<sequence>VAAHDVKKAALRQGQQLSREDRLQESVAGHHRRYHTTTPVAVYHAGLKTQLHFRRRAEADMNFICLCEKRFVGSRTFVAHFKKHCGNELPVLPTGASCTERVEAETEWMPDNIADEDGQERGTLIAAQDAPHSTPSVTETLQQIQEQHQQDREKVRKAVLAMEKRTRRDQEMNREVLGDMEARIRLSIALSDRDGHGNRSDDRPIEQHDQGAEPHRQLDEAQQPQEQQKRHDEQKQPPQQDQGESRKLQQTLGSQTPREDLYCQGPAPDEGRHWLTISQKLLTIQDKLASADIGHDLQTHIIDSIIEQVDGFIRVAQLAKRSHSRPEHDDRQEATPCVSAVKKARHTDSI</sequence>
<feature type="compositionally biased region" description="Polar residues" evidence="1">
    <location>
        <begin position="236"/>
        <end position="256"/>
    </location>
</feature>
<feature type="region of interest" description="Disordered" evidence="1">
    <location>
        <begin position="129"/>
        <end position="153"/>
    </location>
</feature>
<reference evidence="2" key="1">
    <citation type="journal article" date="2020" name="Fungal Divers.">
        <title>Resolving the Mortierellaceae phylogeny through synthesis of multi-gene phylogenetics and phylogenomics.</title>
        <authorList>
            <person name="Vandepol N."/>
            <person name="Liber J."/>
            <person name="Desiro A."/>
            <person name="Na H."/>
            <person name="Kennedy M."/>
            <person name="Barry K."/>
            <person name="Grigoriev I.V."/>
            <person name="Miller A.N."/>
            <person name="O'Donnell K."/>
            <person name="Stajich J.E."/>
            <person name="Bonito G."/>
        </authorList>
    </citation>
    <scope>NUCLEOTIDE SEQUENCE</scope>
    <source>
        <strain evidence="2">CK1249</strain>
    </source>
</reference>
<name>A0A9P6LXT9_MORAP</name>
<dbReference type="Proteomes" id="UP000738359">
    <property type="component" value="Unassembled WGS sequence"/>
</dbReference>
<gene>
    <name evidence="2" type="ORF">BGZ70_001204</name>
</gene>
<evidence type="ECO:0000256" key="1">
    <source>
        <dbReference type="SAM" id="MobiDB-lite"/>
    </source>
</evidence>
<feature type="compositionally biased region" description="Basic and acidic residues" evidence="1">
    <location>
        <begin position="191"/>
        <end position="219"/>
    </location>
</feature>